<dbReference type="EMBL" id="CAKASE010000058">
    <property type="protein sequence ID" value="CAG9567330.1"/>
    <property type="molecule type" value="Genomic_DNA"/>
</dbReference>
<organism evidence="3 4">
    <name type="scientific">Danaus chrysippus</name>
    <name type="common">African queen</name>
    <dbReference type="NCBI Taxonomy" id="151541"/>
    <lineage>
        <taxon>Eukaryota</taxon>
        <taxon>Metazoa</taxon>
        <taxon>Ecdysozoa</taxon>
        <taxon>Arthropoda</taxon>
        <taxon>Hexapoda</taxon>
        <taxon>Insecta</taxon>
        <taxon>Pterygota</taxon>
        <taxon>Neoptera</taxon>
        <taxon>Endopterygota</taxon>
        <taxon>Lepidoptera</taxon>
        <taxon>Glossata</taxon>
        <taxon>Ditrysia</taxon>
        <taxon>Papilionoidea</taxon>
        <taxon>Nymphalidae</taxon>
        <taxon>Danainae</taxon>
        <taxon>Danaini</taxon>
        <taxon>Danaina</taxon>
        <taxon>Danaus</taxon>
        <taxon>Anosia</taxon>
    </lineage>
</organism>
<reference evidence="3" key="1">
    <citation type="submission" date="2021-09" db="EMBL/GenBank/DDBJ databases">
        <authorList>
            <person name="Martin H S."/>
        </authorList>
    </citation>
    <scope>NUCLEOTIDE SEQUENCE</scope>
</reference>
<evidence type="ECO:0000313" key="4">
    <source>
        <dbReference type="Proteomes" id="UP000789524"/>
    </source>
</evidence>
<evidence type="ECO:0000256" key="1">
    <source>
        <dbReference type="SAM" id="MobiDB-lite"/>
    </source>
</evidence>
<feature type="region of interest" description="Disordered" evidence="1">
    <location>
        <begin position="28"/>
        <end position="47"/>
    </location>
</feature>
<dbReference type="AlphaFoldDB" id="A0A8J2W4E2"/>
<keyword evidence="4" id="KW-1185">Reference proteome</keyword>
<proteinExistence type="predicted"/>
<feature type="signal peptide" evidence="2">
    <location>
        <begin position="1"/>
        <end position="18"/>
    </location>
</feature>
<protein>
    <submittedName>
        <fullName evidence="3">(African queen) hypothetical protein</fullName>
    </submittedName>
</protein>
<comment type="caution">
    <text evidence="3">The sequence shown here is derived from an EMBL/GenBank/DDBJ whole genome shotgun (WGS) entry which is preliminary data.</text>
</comment>
<name>A0A8J2W4E2_9NEOP</name>
<keyword evidence="2" id="KW-0732">Signal</keyword>
<evidence type="ECO:0000313" key="3">
    <source>
        <dbReference type="EMBL" id="CAG9567330.1"/>
    </source>
</evidence>
<accession>A0A8J2W4E2</accession>
<feature type="compositionally biased region" description="Polar residues" evidence="1">
    <location>
        <begin position="28"/>
        <end position="43"/>
    </location>
</feature>
<sequence length="105" mass="11150">MPSMTVLTAVALAGVIKLDDVLLAMSSDGSRLTSGSQTRSNALSPTTACARARTRSAGRSTSLLFPLASHGPHPSHTMYLRPSHRSMLFPLFGKITSCFYASPII</sequence>
<gene>
    <name evidence="3" type="ORF">DCHRY22_LOCUS7614</name>
</gene>
<feature type="chain" id="PRO_5035278200" evidence="2">
    <location>
        <begin position="19"/>
        <end position="105"/>
    </location>
</feature>
<evidence type="ECO:0000256" key="2">
    <source>
        <dbReference type="SAM" id="SignalP"/>
    </source>
</evidence>
<dbReference type="Proteomes" id="UP000789524">
    <property type="component" value="Unassembled WGS sequence"/>
</dbReference>